<reference evidence="5 6" key="1">
    <citation type="journal article" date="2017" name="Elife">
        <title>Extensive horizontal gene transfer in cheese-associated bacteria.</title>
        <authorList>
            <person name="Bonham K.S."/>
            <person name="Wolfe B.E."/>
            <person name="Dutton R.J."/>
        </authorList>
    </citation>
    <scope>NUCLEOTIDE SEQUENCE [LARGE SCALE GENOMIC DNA]</scope>
    <source>
        <strain evidence="5 6">341_9</strain>
    </source>
</reference>
<dbReference type="Gene3D" id="1.10.260.40">
    <property type="entry name" value="lambda repressor-like DNA-binding domains"/>
    <property type="match status" value="1"/>
</dbReference>
<gene>
    <name evidence="5" type="ORF">CIK66_16300</name>
</gene>
<comment type="caution">
    <text evidence="5">The sequence shown here is derived from an EMBL/GenBank/DDBJ whole genome shotgun (WGS) entry which is preliminary data.</text>
</comment>
<feature type="domain" description="HTH lacI-type" evidence="4">
    <location>
        <begin position="9"/>
        <end position="63"/>
    </location>
</feature>
<dbReference type="InterPro" id="IPR010982">
    <property type="entry name" value="Lambda_DNA-bd_dom_sf"/>
</dbReference>
<dbReference type="SUPFAM" id="SSF47413">
    <property type="entry name" value="lambda repressor-like DNA-binding domains"/>
    <property type="match status" value="1"/>
</dbReference>
<proteinExistence type="predicted"/>
<dbReference type="EMBL" id="NRGR01000029">
    <property type="protein sequence ID" value="PCC37965.1"/>
    <property type="molecule type" value="Genomic_DNA"/>
</dbReference>
<dbReference type="PANTHER" id="PTHR30146">
    <property type="entry name" value="LACI-RELATED TRANSCRIPTIONAL REPRESSOR"/>
    <property type="match status" value="1"/>
</dbReference>
<evidence type="ECO:0000256" key="1">
    <source>
        <dbReference type="ARBA" id="ARBA00023015"/>
    </source>
</evidence>
<dbReference type="CDD" id="cd06267">
    <property type="entry name" value="PBP1_LacI_sugar_binding-like"/>
    <property type="match status" value="1"/>
</dbReference>
<organism evidence="5 6">
    <name type="scientific">Brachybacterium alimentarium</name>
    <dbReference type="NCBI Taxonomy" id="47845"/>
    <lineage>
        <taxon>Bacteria</taxon>
        <taxon>Bacillati</taxon>
        <taxon>Actinomycetota</taxon>
        <taxon>Actinomycetes</taxon>
        <taxon>Micrococcales</taxon>
        <taxon>Dermabacteraceae</taxon>
        <taxon>Brachybacterium</taxon>
    </lineage>
</organism>
<protein>
    <submittedName>
        <fullName evidence="5">LacI family transcriptional regulator</fullName>
    </submittedName>
</protein>
<dbReference type="SUPFAM" id="SSF53822">
    <property type="entry name" value="Periplasmic binding protein-like I"/>
    <property type="match status" value="1"/>
</dbReference>
<dbReference type="Proteomes" id="UP000218598">
    <property type="component" value="Unassembled WGS sequence"/>
</dbReference>
<keyword evidence="2" id="KW-0238">DNA-binding</keyword>
<dbReference type="Pfam" id="PF13377">
    <property type="entry name" value="Peripla_BP_3"/>
    <property type="match status" value="1"/>
</dbReference>
<dbReference type="CDD" id="cd01392">
    <property type="entry name" value="HTH_LacI"/>
    <property type="match status" value="1"/>
</dbReference>
<dbReference type="SMART" id="SM00354">
    <property type="entry name" value="HTH_LACI"/>
    <property type="match status" value="1"/>
</dbReference>
<accession>A0A2A3YFU2</accession>
<dbReference type="InterPro" id="IPR046335">
    <property type="entry name" value="LacI/GalR-like_sensor"/>
</dbReference>
<evidence type="ECO:0000313" key="5">
    <source>
        <dbReference type="EMBL" id="PCC37965.1"/>
    </source>
</evidence>
<dbReference type="AlphaFoldDB" id="A0A2A3YFU2"/>
<dbReference type="GeneID" id="95327894"/>
<dbReference type="OrthoDB" id="2854648at2"/>
<keyword evidence="1" id="KW-0805">Transcription regulation</keyword>
<dbReference type="GO" id="GO:0003700">
    <property type="term" value="F:DNA-binding transcription factor activity"/>
    <property type="evidence" value="ECO:0007669"/>
    <property type="project" value="TreeGrafter"/>
</dbReference>
<keyword evidence="6" id="KW-1185">Reference proteome</keyword>
<dbReference type="InterPro" id="IPR028082">
    <property type="entry name" value="Peripla_BP_I"/>
</dbReference>
<dbReference type="GO" id="GO:0000976">
    <property type="term" value="F:transcription cis-regulatory region binding"/>
    <property type="evidence" value="ECO:0007669"/>
    <property type="project" value="TreeGrafter"/>
</dbReference>
<dbReference type="RefSeq" id="WP_096165748.1">
    <property type="nucleotide sequence ID" value="NZ_JBQQNZ010000007.1"/>
</dbReference>
<dbReference type="Gene3D" id="3.40.50.2300">
    <property type="match status" value="2"/>
</dbReference>
<dbReference type="InterPro" id="IPR000843">
    <property type="entry name" value="HTH_LacI"/>
</dbReference>
<dbReference type="Pfam" id="PF00356">
    <property type="entry name" value="LacI"/>
    <property type="match status" value="1"/>
</dbReference>
<evidence type="ECO:0000313" key="6">
    <source>
        <dbReference type="Proteomes" id="UP000218598"/>
    </source>
</evidence>
<sequence length="349" mass="37540">MSTPRPRNVTMRDIAEQLGVSIKTVSNVVNDRPNVGPLTRVRVQEAIRVLNYRPQVGAQQMRTGTSGLITLAIPSLAGTYFSELAQAFADEAQRRRRSIMLHSTAGGREEEHSVLAGFTRVLGDGVVFNPLLIGEDRLAHLGRTILPTVFIGEHVEEAGLPAGSDYVRTDNRGAAHEATAHLQALGRRRIAYLGALDSSEAQQAHSTSRLRLDGYDRALKAAGGVSPVIQTVPGWNQEGGLEAVRTLLQEHPEVDAIVCGNDDLARGALLGLRGMGIDVPGQVSVIGHDNILEAPFTSPPLTTIDPDKRNLAATVLDLLLERIGGHDGPPRVVEAPYRLVERGSTAARR</sequence>
<keyword evidence="3" id="KW-0804">Transcription</keyword>
<dbReference type="PANTHER" id="PTHR30146:SF153">
    <property type="entry name" value="LACTOSE OPERON REPRESSOR"/>
    <property type="match status" value="1"/>
</dbReference>
<evidence type="ECO:0000256" key="2">
    <source>
        <dbReference type="ARBA" id="ARBA00023125"/>
    </source>
</evidence>
<dbReference type="PROSITE" id="PS50932">
    <property type="entry name" value="HTH_LACI_2"/>
    <property type="match status" value="1"/>
</dbReference>
<evidence type="ECO:0000256" key="3">
    <source>
        <dbReference type="ARBA" id="ARBA00023163"/>
    </source>
</evidence>
<evidence type="ECO:0000259" key="4">
    <source>
        <dbReference type="PROSITE" id="PS50932"/>
    </source>
</evidence>
<name>A0A2A3YFU2_9MICO</name>